<protein>
    <submittedName>
        <fullName evidence="5">Glycosyl transferase group 1</fullName>
    </submittedName>
</protein>
<keyword evidence="2 5" id="KW-0808">Transferase</keyword>
<dbReference type="KEGG" id="sap:Sulac_3205"/>
<keyword evidence="1" id="KW-0328">Glycosyltransferase</keyword>
<evidence type="ECO:0000313" key="5">
    <source>
        <dbReference type="EMBL" id="AEW06651.1"/>
    </source>
</evidence>
<keyword evidence="6" id="KW-1185">Reference proteome</keyword>
<dbReference type="PATRIC" id="fig|679936.5.peg.3314"/>
<evidence type="ECO:0000256" key="2">
    <source>
        <dbReference type="ARBA" id="ARBA00022679"/>
    </source>
</evidence>
<reference evidence="6" key="1">
    <citation type="submission" date="2011-12" db="EMBL/GenBank/DDBJ databases">
        <title>The complete genome of chromosome of Sulfobacillus acidophilus DSM 10332.</title>
        <authorList>
            <person name="Lucas S."/>
            <person name="Han J."/>
            <person name="Lapidus A."/>
            <person name="Bruce D."/>
            <person name="Goodwin L."/>
            <person name="Pitluck S."/>
            <person name="Peters L."/>
            <person name="Kyrpides N."/>
            <person name="Mavromatis K."/>
            <person name="Ivanova N."/>
            <person name="Mikhailova N."/>
            <person name="Chertkov O."/>
            <person name="Saunders E."/>
            <person name="Detter J.C."/>
            <person name="Tapia R."/>
            <person name="Han C."/>
            <person name="Land M."/>
            <person name="Hauser L."/>
            <person name="Markowitz V."/>
            <person name="Cheng J.-F."/>
            <person name="Hugenholtz P."/>
            <person name="Woyke T."/>
            <person name="Wu D."/>
            <person name="Pukall R."/>
            <person name="Gehrich-Schroeter G."/>
            <person name="Schneider S."/>
            <person name="Klenk H.-P."/>
            <person name="Eisen J.A."/>
        </authorList>
    </citation>
    <scope>NUCLEOTIDE SEQUENCE [LARGE SCALE GENOMIC DNA]</scope>
    <source>
        <strain evidence="6">ATCC 700253 / DSM 10332 / NAL</strain>
    </source>
</reference>
<dbReference type="Pfam" id="PF13477">
    <property type="entry name" value="Glyco_trans_4_2"/>
    <property type="match status" value="1"/>
</dbReference>
<dbReference type="STRING" id="679936.Sulac_3205"/>
<gene>
    <name evidence="5" type="ordered locus">Sulac_3205</name>
</gene>
<dbReference type="SUPFAM" id="SSF53756">
    <property type="entry name" value="UDP-Glycosyltransferase/glycogen phosphorylase"/>
    <property type="match status" value="1"/>
</dbReference>
<dbReference type="GO" id="GO:0016757">
    <property type="term" value="F:glycosyltransferase activity"/>
    <property type="evidence" value="ECO:0007669"/>
    <property type="project" value="UniProtKB-KW"/>
</dbReference>
<name>G8TSF9_SULAD</name>
<evidence type="ECO:0000259" key="4">
    <source>
        <dbReference type="Pfam" id="PF13477"/>
    </source>
</evidence>
<reference evidence="5 6" key="2">
    <citation type="journal article" date="2012" name="Stand. Genomic Sci.">
        <title>Complete genome sequence of the moderately thermophilic mineral-sulfide-oxidizing firmicute Sulfobacillus acidophilus type strain (NAL(T)).</title>
        <authorList>
            <person name="Anderson I."/>
            <person name="Chertkov O."/>
            <person name="Chen A."/>
            <person name="Saunders E."/>
            <person name="Lapidus A."/>
            <person name="Nolan M."/>
            <person name="Lucas S."/>
            <person name="Hammon N."/>
            <person name="Deshpande S."/>
            <person name="Cheng J.F."/>
            <person name="Han C."/>
            <person name="Tapia R."/>
            <person name="Goodwin L.A."/>
            <person name="Pitluck S."/>
            <person name="Liolios K."/>
            <person name="Pagani I."/>
            <person name="Ivanova N."/>
            <person name="Mikhailova N."/>
            <person name="Pati A."/>
            <person name="Palaniappan K."/>
            <person name="Land M."/>
            <person name="Pan C."/>
            <person name="Rohde M."/>
            <person name="Pukall R."/>
            <person name="Goker M."/>
            <person name="Detter J.C."/>
            <person name="Woyke T."/>
            <person name="Bristow J."/>
            <person name="Eisen J.A."/>
            <person name="Markowitz V."/>
            <person name="Hugenholtz P."/>
            <person name="Kyrpides N.C."/>
            <person name="Klenk H.P."/>
            <person name="Mavromatis K."/>
        </authorList>
    </citation>
    <scope>NUCLEOTIDE SEQUENCE [LARGE SCALE GENOMIC DNA]</scope>
    <source>
        <strain evidence="6">ATCC 700253 / DSM 10332 / NAL</strain>
    </source>
</reference>
<dbReference type="CDD" id="cd03801">
    <property type="entry name" value="GT4_PimA-like"/>
    <property type="match status" value="1"/>
</dbReference>
<dbReference type="PANTHER" id="PTHR12526:SF510">
    <property type="entry name" value="D-INOSITOL 3-PHOSPHATE GLYCOSYLTRANSFERASE"/>
    <property type="match status" value="1"/>
</dbReference>
<dbReference type="Gene3D" id="3.40.50.2000">
    <property type="entry name" value="Glycogen Phosphorylase B"/>
    <property type="match status" value="2"/>
</dbReference>
<feature type="domain" description="Glycosyltransferase subfamily 4-like N-terminal" evidence="4">
    <location>
        <begin position="2"/>
        <end position="134"/>
    </location>
</feature>
<dbReference type="AlphaFoldDB" id="G8TSF9"/>
<accession>G8TSF9</accession>
<dbReference type="HOGENOM" id="CLU_009583_2_5_9"/>
<dbReference type="PANTHER" id="PTHR12526">
    <property type="entry name" value="GLYCOSYLTRANSFERASE"/>
    <property type="match status" value="1"/>
</dbReference>
<sequence>MRIAVLADAASVHTQRWVQGLVDRGFLVSVWSEREWPGDAPVAVYRLKSGSWTRMRWADSVGRLRDSVGAFRPDIVHAHYVSRYGLWAAWLGRRWPRVFSVWGADVEVFPQAHGGLNRYLLRAILAQPDRITASSRYLAEVTRQYTSKPVTVVPFGIDRTRFRPKPPNRGPLRWVINKALEPVYGIDVALEAWARVPRDRIWEGQILGTGTEKARLERLAVSLGVADRIHWRGPVAPADLPEVLAWADLGIYPSRRESFGVAPLEMQALGRAVMAHRVGGLPEVIRSDVTGYLIEPGDLEDWVRHLTAAADDPEAVRRLGQNGPDWVAERYDFQHNVDQMVAVYEAVLKRGDRV</sequence>
<dbReference type="InterPro" id="IPR028098">
    <property type="entry name" value="Glyco_trans_4-like_N"/>
</dbReference>
<dbReference type="InterPro" id="IPR001296">
    <property type="entry name" value="Glyco_trans_1"/>
</dbReference>
<dbReference type="Proteomes" id="UP000005439">
    <property type="component" value="Chromosome"/>
</dbReference>
<proteinExistence type="predicted"/>
<dbReference type="Pfam" id="PF00534">
    <property type="entry name" value="Glycos_transf_1"/>
    <property type="match status" value="1"/>
</dbReference>
<evidence type="ECO:0000256" key="1">
    <source>
        <dbReference type="ARBA" id="ARBA00022676"/>
    </source>
</evidence>
<evidence type="ECO:0000313" key="6">
    <source>
        <dbReference type="Proteomes" id="UP000005439"/>
    </source>
</evidence>
<feature type="domain" description="Glycosyl transferase family 1" evidence="3">
    <location>
        <begin position="173"/>
        <end position="325"/>
    </location>
</feature>
<evidence type="ECO:0000259" key="3">
    <source>
        <dbReference type="Pfam" id="PF00534"/>
    </source>
</evidence>
<organism evidence="5 6">
    <name type="scientific">Sulfobacillus acidophilus (strain ATCC 700253 / DSM 10332 / NAL)</name>
    <dbReference type="NCBI Taxonomy" id="679936"/>
    <lineage>
        <taxon>Bacteria</taxon>
        <taxon>Bacillati</taxon>
        <taxon>Bacillota</taxon>
        <taxon>Clostridia</taxon>
        <taxon>Eubacteriales</taxon>
        <taxon>Clostridiales Family XVII. Incertae Sedis</taxon>
        <taxon>Sulfobacillus</taxon>
    </lineage>
</organism>
<dbReference type="EMBL" id="CP003179">
    <property type="protein sequence ID" value="AEW06651.1"/>
    <property type="molecule type" value="Genomic_DNA"/>
</dbReference>